<evidence type="ECO:0000313" key="9">
    <source>
        <dbReference type="EMBL" id="MCE7004837.1"/>
    </source>
</evidence>
<dbReference type="InterPro" id="IPR050109">
    <property type="entry name" value="HTH-type_TetR-like_transc_reg"/>
</dbReference>
<feature type="domain" description="HTH tetR-type" evidence="7">
    <location>
        <begin position="8"/>
        <end position="68"/>
    </location>
</feature>
<evidence type="ECO:0000256" key="2">
    <source>
        <dbReference type="ARBA" id="ARBA00023015"/>
    </source>
</evidence>
<dbReference type="Gene3D" id="1.10.357.10">
    <property type="entry name" value="Tetracycline Repressor, domain 2"/>
    <property type="match status" value="1"/>
</dbReference>
<keyword evidence="3 5" id="KW-0238">DNA-binding</keyword>
<proteinExistence type="predicted"/>
<dbReference type="PANTHER" id="PTHR30055:SF234">
    <property type="entry name" value="HTH-TYPE TRANSCRIPTIONAL REGULATOR BETI"/>
    <property type="match status" value="1"/>
</dbReference>
<dbReference type="Pfam" id="PF13977">
    <property type="entry name" value="TetR_C_6"/>
    <property type="match status" value="1"/>
</dbReference>
<evidence type="ECO:0000259" key="8">
    <source>
        <dbReference type="PROSITE" id="PS51177"/>
    </source>
</evidence>
<keyword evidence="4" id="KW-0804">Transcription</keyword>
<feature type="repeat" description="Lumazine-binding" evidence="6">
    <location>
        <begin position="136"/>
        <end position="195"/>
    </location>
</feature>
<dbReference type="PROSITE" id="PS51177">
    <property type="entry name" value="LUMAZINE_BIND"/>
    <property type="match status" value="1"/>
</dbReference>
<dbReference type="Pfam" id="PF00440">
    <property type="entry name" value="TetR_N"/>
    <property type="match status" value="1"/>
</dbReference>
<dbReference type="SUPFAM" id="SSF46689">
    <property type="entry name" value="Homeodomain-like"/>
    <property type="match status" value="1"/>
</dbReference>
<dbReference type="InterPro" id="IPR026017">
    <property type="entry name" value="Lumazine-bd_dom"/>
</dbReference>
<organism evidence="9 10">
    <name type="scientific">Kibdelosporangium philippinense</name>
    <dbReference type="NCBI Taxonomy" id="211113"/>
    <lineage>
        <taxon>Bacteria</taxon>
        <taxon>Bacillati</taxon>
        <taxon>Actinomycetota</taxon>
        <taxon>Actinomycetes</taxon>
        <taxon>Pseudonocardiales</taxon>
        <taxon>Pseudonocardiaceae</taxon>
        <taxon>Kibdelosporangium</taxon>
    </lineage>
</organism>
<keyword evidence="2" id="KW-0805">Transcription regulation</keyword>
<dbReference type="PROSITE" id="PS50977">
    <property type="entry name" value="HTH_TETR_2"/>
    <property type="match status" value="1"/>
</dbReference>
<evidence type="ECO:0000313" key="10">
    <source>
        <dbReference type="Proteomes" id="UP001521150"/>
    </source>
</evidence>
<dbReference type="SUPFAM" id="SSF48498">
    <property type="entry name" value="Tetracyclin repressor-like, C-terminal domain"/>
    <property type="match status" value="1"/>
</dbReference>
<comment type="caution">
    <text evidence="9">The sequence shown here is derived from an EMBL/GenBank/DDBJ whole genome shotgun (WGS) entry which is preliminary data.</text>
</comment>
<evidence type="ECO:0000259" key="7">
    <source>
        <dbReference type="PROSITE" id="PS50977"/>
    </source>
</evidence>
<evidence type="ECO:0000256" key="6">
    <source>
        <dbReference type="PROSITE-ProRule" id="PRU00524"/>
    </source>
</evidence>
<name>A0ABS8ZBN8_9PSEU</name>
<sequence>MSPRRAGGEKRAEVLNHVVEVLIERGYDRTRFTDVAKVAGVAVSTLQFYFGSRDDMLVEALHFSCEREVVRLAAIEPDAPPWERLVALINHSLDTCDMNMWRVLFEFWYASMHDEELRQQSEKLQFAWSRPFADAIGRGVALGVFKVDNVENMVTFLVGILDGLLLPQVLRHGYYDVDGVRATVLDVLEKALRVN</sequence>
<dbReference type="InterPro" id="IPR001647">
    <property type="entry name" value="HTH_TetR"/>
</dbReference>
<keyword evidence="1" id="KW-0678">Repressor</keyword>
<feature type="domain" description="Lumazine-binding" evidence="8">
    <location>
        <begin position="136"/>
        <end position="195"/>
    </location>
</feature>
<dbReference type="InterPro" id="IPR009057">
    <property type="entry name" value="Homeodomain-like_sf"/>
</dbReference>
<dbReference type="PANTHER" id="PTHR30055">
    <property type="entry name" value="HTH-TYPE TRANSCRIPTIONAL REGULATOR RUTR"/>
    <property type="match status" value="1"/>
</dbReference>
<accession>A0ABS8ZBN8</accession>
<dbReference type="InterPro" id="IPR039538">
    <property type="entry name" value="BetI_C"/>
</dbReference>
<dbReference type="RefSeq" id="WP_233726315.1">
    <property type="nucleotide sequence ID" value="NZ_JAJVCN010000001.1"/>
</dbReference>
<evidence type="ECO:0000256" key="5">
    <source>
        <dbReference type="PROSITE-ProRule" id="PRU00335"/>
    </source>
</evidence>
<dbReference type="Proteomes" id="UP001521150">
    <property type="component" value="Unassembled WGS sequence"/>
</dbReference>
<evidence type="ECO:0000256" key="1">
    <source>
        <dbReference type="ARBA" id="ARBA00022491"/>
    </source>
</evidence>
<dbReference type="PRINTS" id="PR00455">
    <property type="entry name" value="HTHTETR"/>
</dbReference>
<evidence type="ECO:0000256" key="4">
    <source>
        <dbReference type="ARBA" id="ARBA00023163"/>
    </source>
</evidence>
<reference evidence="9 10" key="1">
    <citation type="submission" date="2021-12" db="EMBL/GenBank/DDBJ databases">
        <title>Genome sequence of Kibdelosporangium philippinense ATCC 49844.</title>
        <authorList>
            <person name="Fedorov E.A."/>
            <person name="Omeragic M."/>
            <person name="Shalygina K.F."/>
            <person name="Maclea K.S."/>
        </authorList>
    </citation>
    <scope>NUCLEOTIDE SEQUENCE [LARGE SCALE GENOMIC DNA]</scope>
    <source>
        <strain evidence="9 10">ATCC 49844</strain>
    </source>
</reference>
<gene>
    <name evidence="9" type="ORF">LWC34_18700</name>
</gene>
<feature type="DNA-binding region" description="H-T-H motif" evidence="5">
    <location>
        <begin position="31"/>
        <end position="50"/>
    </location>
</feature>
<protein>
    <submittedName>
        <fullName evidence="9">TetR/AcrR family transcriptional regulator</fullName>
    </submittedName>
</protein>
<keyword evidence="10" id="KW-1185">Reference proteome</keyword>
<dbReference type="InterPro" id="IPR036271">
    <property type="entry name" value="Tet_transcr_reg_TetR-rel_C_sf"/>
</dbReference>
<evidence type="ECO:0000256" key="3">
    <source>
        <dbReference type="ARBA" id="ARBA00023125"/>
    </source>
</evidence>
<dbReference type="EMBL" id="JAJVCN010000001">
    <property type="protein sequence ID" value="MCE7004837.1"/>
    <property type="molecule type" value="Genomic_DNA"/>
</dbReference>